<feature type="domain" description="Glycosyltransferase 2-like" evidence="2">
    <location>
        <begin position="18"/>
        <end position="191"/>
    </location>
</feature>
<protein>
    <submittedName>
        <fullName evidence="3">Glycosyl transferase family protein</fullName>
    </submittedName>
</protein>
<dbReference type="InterPro" id="IPR050834">
    <property type="entry name" value="Glycosyltransf_2"/>
</dbReference>
<name>A0A0G0JWK4_9BACT</name>
<dbReference type="PANTHER" id="PTHR43685:SF2">
    <property type="entry name" value="GLYCOSYLTRANSFERASE 2-LIKE DOMAIN-CONTAINING PROTEIN"/>
    <property type="match status" value="1"/>
</dbReference>
<dbReference type="Gene3D" id="3.90.550.10">
    <property type="entry name" value="Spore Coat Polysaccharide Biosynthesis Protein SpsA, Chain A"/>
    <property type="match status" value="1"/>
</dbReference>
<dbReference type="SUPFAM" id="SSF53448">
    <property type="entry name" value="Nucleotide-diphospho-sugar transferases"/>
    <property type="match status" value="1"/>
</dbReference>
<dbReference type="GO" id="GO:0016740">
    <property type="term" value="F:transferase activity"/>
    <property type="evidence" value="ECO:0007669"/>
    <property type="project" value="UniProtKB-KW"/>
</dbReference>
<sequence>MEKKKLYIGFITYSKEAMAYLPYFLDSLFNQNITNFETLAVDGNEDGTDRNIKLLNKYPQIKIISKGKNLGFGKSFNLMINDAQKNGAEYFMVLNPDTILESDCVNNLLTAIKNDNNLASVSPKIYKWNFVPDKSNEKTNIIDSFGIVLKTGLRFFDLGQGQIDHGQYENAKIFGPSGAAAMYRMSALEKVKFNNQYFDELMFMYKEDCDLAYRLFLAGYSSALVTTAKMYHDRTVSGKGDGNILIALNRRNKSRKAKKWSLFHQLIIIKKYWRLQNTINKISILKHVFLMFIFSLIFEQYLLIYFFKIFRTKVNKY</sequence>
<dbReference type="Pfam" id="PF00535">
    <property type="entry name" value="Glycos_transf_2"/>
    <property type="match status" value="1"/>
</dbReference>
<keyword evidence="1" id="KW-1133">Transmembrane helix</keyword>
<evidence type="ECO:0000313" key="4">
    <source>
        <dbReference type="Proteomes" id="UP000034022"/>
    </source>
</evidence>
<dbReference type="PANTHER" id="PTHR43685">
    <property type="entry name" value="GLYCOSYLTRANSFERASE"/>
    <property type="match status" value="1"/>
</dbReference>
<proteinExistence type="predicted"/>
<dbReference type="InterPro" id="IPR001173">
    <property type="entry name" value="Glyco_trans_2-like"/>
</dbReference>
<dbReference type="InterPro" id="IPR029044">
    <property type="entry name" value="Nucleotide-diphossugar_trans"/>
</dbReference>
<accession>A0A0G0JWK4</accession>
<reference evidence="3 4" key="1">
    <citation type="journal article" date="2015" name="Nature">
        <title>rRNA introns, odd ribosomes, and small enigmatic genomes across a large radiation of phyla.</title>
        <authorList>
            <person name="Brown C.T."/>
            <person name="Hug L.A."/>
            <person name="Thomas B.C."/>
            <person name="Sharon I."/>
            <person name="Castelle C.J."/>
            <person name="Singh A."/>
            <person name="Wilkins M.J."/>
            <person name="Williams K.H."/>
            <person name="Banfield J.F."/>
        </authorList>
    </citation>
    <scope>NUCLEOTIDE SEQUENCE [LARGE SCALE GENOMIC DNA]</scope>
</reference>
<comment type="caution">
    <text evidence="3">The sequence shown here is derived from an EMBL/GenBank/DDBJ whole genome shotgun (WGS) entry which is preliminary data.</text>
</comment>
<evidence type="ECO:0000313" key="3">
    <source>
        <dbReference type="EMBL" id="KKQ71022.1"/>
    </source>
</evidence>
<dbReference type="EMBL" id="LBUU01000002">
    <property type="protein sequence ID" value="KKQ71022.1"/>
    <property type="molecule type" value="Genomic_DNA"/>
</dbReference>
<keyword evidence="3" id="KW-0808">Transferase</keyword>
<dbReference type="AlphaFoldDB" id="A0A0G0JWK4"/>
<dbReference type="Proteomes" id="UP000034022">
    <property type="component" value="Unassembled WGS sequence"/>
</dbReference>
<gene>
    <name evidence="3" type="ORF">US91_C0002G0101</name>
</gene>
<evidence type="ECO:0000256" key="1">
    <source>
        <dbReference type="SAM" id="Phobius"/>
    </source>
</evidence>
<evidence type="ECO:0000259" key="2">
    <source>
        <dbReference type="Pfam" id="PF00535"/>
    </source>
</evidence>
<keyword evidence="1" id="KW-0812">Transmembrane</keyword>
<keyword evidence="1" id="KW-0472">Membrane</keyword>
<feature type="transmembrane region" description="Helical" evidence="1">
    <location>
        <begin position="288"/>
        <end position="307"/>
    </location>
</feature>
<organism evidence="3 4">
    <name type="scientific">Candidatus Falkowbacteria bacterium GW2011_GWE1_38_31</name>
    <dbReference type="NCBI Taxonomy" id="1618638"/>
    <lineage>
        <taxon>Bacteria</taxon>
        <taxon>Candidatus Falkowiibacteriota</taxon>
    </lineage>
</organism>